<dbReference type="RefSeq" id="WP_377469832.1">
    <property type="nucleotide sequence ID" value="NZ_JBHLWN010000031.1"/>
</dbReference>
<dbReference type="Proteomes" id="UP001589776">
    <property type="component" value="Unassembled WGS sequence"/>
</dbReference>
<name>A0ABV6DJ37_9BACL</name>
<protein>
    <submittedName>
        <fullName evidence="1">Non-ribosomal peptide synthetase module</fullName>
    </submittedName>
</protein>
<evidence type="ECO:0000313" key="2">
    <source>
        <dbReference type="Proteomes" id="UP001589776"/>
    </source>
</evidence>
<dbReference type="EMBL" id="JBHLWN010000031">
    <property type="protein sequence ID" value="MFC0212632.1"/>
    <property type="molecule type" value="Genomic_DNA"/>
</dbReference>
<evidence type="ECO:0000313" key="1">
    <source>
        <dbReference type="EMBL" id="MFC0212632.1"/>
    </source>
</evidence>
<comment type="caution">
    <text evidence="1">The sequence shown here is derived from an EMBL/GenBank/DDBJ whole genome shotgun (WGS) entry which is preliminary data.</text>
</comment>
<reference evidence="1 2" key="1">
    <citation type="submission" date="2024-09" db="EMBL/GenBank/DDBJ databases">
        <authorList>
            <person name="Sun Q."/>
            <person name="Mori K."/>
        </authorList>
    </citation>
    <scope>NUCLEOTIDE SEQUENCE [LARGE SCALE GENOMIC DNA]</scope>
    <source>
        <strain evidence="1 2">CCM 7759</strain>
    </source>
</reference>
<sequence length="195" mass="22595">MAQRLATEYVKTCLQLTEEEFHQFVSMFISEQATLQTKVLENGNQEVVLQDDGGQEIVLPFERVSDLYVCMGSCIITNHKIVNAMRKAVSTFRGSAIVKRIYSGYTMVYQYEEGTVRRIVEVKNGSENVIYEYKDTLGMLEQLFHKREVEQEIESIYKQINGLLDLRNELKGMNLNAHIDERLQQLTRRLFALEA</sequence>
<accession>A0ABV6DJ37</accession>
<organism evidence="1 2">
    <name type="scientific">Paenibacillus chartarius</name>
    <dbReference type="NCBI Taxonomy" id="747481"/>
    <lineage>
        <taxon>Bacteria</taxon>
        <taxon>Bacillati</taxon>
        <taxon>Bacillota</taxon>
        <taxon>Bacilli</taxon>
        <taxon>Bacillales</taxon>
        <taxon>Paenibacillaceae</taxon>
        <taxon>Paenibacillus</taxon>
    </lineage>
</organism>
<keyword evidence="2" id="KW-1185">Reference proteome</keyword>
<gene>
    <name evidence="1" type="ORF">ACFFK0_09160</name>
</gene>
<proteinExistence type="predicted"/>